<dbReference type="HOGENOM" id="CLU_551679_0_0_2"/>
<evidence type="ECO:0000313" key="2">
    <source>
        <dbReference type="Proteomes" id="UP000009227"/>
    </source>
</evidence>
<accession>F6BEB3</accession>
<keyword evidence="2" id="KW-1185">Reference proteome</keyword>
<reference evidence="1 2" key="1">
    <citation type="submission" date="2011-05" db="EMBL/GenBank/DDBJ databases">
        <title>Complete sequence of Methanotorris igneus Kol 5.</title>
        <authorList>
            <consortium name="US DOE Joint Genome Institute"/>
            <person name="Lucas S."/>
            <person name="Han J."/>
            <person name="Lapidus A."/>
            <person name="Cheng J.-F."/>
            <person name="Goodwin L."/>
            <person name="Pitluck S."/>
            <person name="Peters L."/>
            <person name="Mikhailova N."/>
            <person name="Chertkov O."/>
            <person name="Han C."/>
            <person name="Tapia R."/>
            <person name="Land M."/>
            <person name="Hauser L."/>
            <person name="Kyrpides N."/>
            <person name="Ivanova N."/>
            <person name="Pagani I."/>
            <person name="Sieprawska-Lupa M."/>
            <person name="Whitman W."/>
            <person name="Woyke T."/>
        </authorList>
    </citation>
    <scope>NUCLEOTIDE SEQUENCE [LARGE SCALE GENOMIC DNA]</scope>
    <source>
        <strain evidence="2">DSM 5666 / JCM 11834 / Kol 5</strain>
    </source>
</reference>
<dbReference type="GeneID" id="10644116"/>
<dbReference type="RefSeq" id="WP_013799389.1">
    <property type="nucleotide sequence ID" value="NC_015562.1"/>
</dbReference>
<evidence type="ECO:0000313" key="1">
    <source>
        <dbReference type="EMBL" id="AEF96790.1"/>
    </source>
</evidence>
<dbReference type="EMBL" id="CP002737">
    <property type="protein sequence ID" value="AEF96790.1"/>
    <property type="molecule type" value="Genomic_DNA"/>
</dbReference>
<dbReference type="AlphaFoldDB" id="F6BEB3"/>
<dbReference type="Proteomes" id="UP000009227">
    <property type="component" value="Chromosome"/>
</dbReference>
<organism evidence="2">
    <name type="scientific">Methanotorris igneus (strain DSM 5666 / JCM 11834 / Kol 5)</name>
    <dbReference type="NCBI Taxonomy" id="880724"/>
    <lineage>
        <taxon>Archaea</taxon>
        <taxon>Methanobacteriati</taxon>
        <taxon>Methanobacteriota</taxon>
        <taxon>Methanomada group</taxon>
        <taxon>Methanococci</taxon>
        <taxon>Methanococcales</taxon>
        <taxon>Methanocaldococcaceae</taxon>
        <taxon>Methanotorris</taxon>
    </lineage>
</organism>
<sequence length="497" mass="58263">MRVWISTVGSSPLAVFNTLWMAIVKEGYVPDKVYLLWNYKVEKNKEIIKNYIKSLNESYNFNIDVDESYKVSEDDFKDFSNALKEIIVKEKEKGNEIAIDMTPGRKFMSALSMFAGIEGVSDGKNKYKCDRVYYLHLKDMGYINYPLFLIPFSIQELHEFISELSGSKKDDRKVLKKEELEDLIINRREILAILNQYFLFGKSNFEIKVENQKFATISLYENDNKAKVEINKDLKLSYYVGDYESISTILNASGLKEVKFIVYGDEKEEFSEREFYEWLFKKLKEKETYYITFDTNALINQIPRKIIDYLDKQREKISPNFAISQCVINELTNERGKIKDCEDRDFINQPSSVDRIFKLGLSQIKLLIGRNAVIIPGKGVWDNNIKESFVKFSDEHKGKLLILTSDKNFTHNLQYLPDIIPIYVDFGELKKLVKWEEIRDLIYISSIVFGKIYIKPISQVLGIWRGKNPIDWDEEKVLFRKINVMCRQAANVLRNIH</sequence>
<dbReference type="Gene3D" id="3.40.50.10770">
    <property type="entry name" value="Hypothetical protein VC1899 like domain (Restriction endonuclease-like)"/>
    <property type="match status" value="1"/>
</dbReference>
<gene>
    <name evidence="1" type="ordered locus">Metig_1253</name>
</gene>
<name>F6BEB3_METIK</name>
<dbReference type="STRING" id="880724.Metig_1253"/>
<dbReference type="OrthoDB" id="258845at2157"/>
<proteinExistence type="predicted"/>
<dbReference type="KEGG" id="mig:Metig_1253"/>
<protein>
    <submittedName>
        <fullName evidence="1">Uncharacterized protein</fullName>
    </submittedName>
</protein>